<evidence type="ECO:0000313" key="2">
    <source>
        <dbReference type="Proteomes" id="UP000050794"/>
    </source>
</evidence>
<proteinExistence type="predicted"/>
<gene>
    <name evidence="1" type="ORF">TCNE_LOCUS1192</name>
</gene>
<dbReference type="AlphaFoldDB" id="A0A183TY72"/>
<evidence type="ECO:0000313" key="1">
    <source>
        <dbReference type="EMBL" id="VDM25659.1"/>
    </source>
</evidence>
<reference evidence="1 2" key="2">
    <citation type="submission" date="2018-11" db="EMBL/GenBank/DDBJ databases">
        <authorList>
            <consortium name="Pathogen Informatics"/>
        </authorList>
    </citation>
    <scope>NUCLEOTIDE SEQUENCE [LARGE SCALE GENOMIC DNA]</scope>
</reference>
<keyword evidence="2" id="KW-1185">Reference proteome</keyword>
<evidence type="ECO:0000313" key="3">
    <source>
        <dbReference type="WBParaSite" id="TCNE_0000119101-mRNA-1"/>
    </source>
</evidence>
<dbReference type="Proteomes" id="UP000050794">
    <property type="component" value="Unassembled WGS sequence"/>
</dbReference>
<name>A0A183TY72_TOXCA</name>
<organism evidence="2 3">
    <name type="scientific">Toxocara canis</name>
    <name type="common">Canine roundworm</name>
    <dbReference type="NCBI Taxonomy" id="6265"/>
    <lineage>
        <taxon>Eukaryota</taxon>
        <taxon>Metazoa</taxon>
        <taxon>Ecdysozoa</taxon>
        <taxon>Nematoda</taxon>
        <taxon>Chromadorea</taxon>
        <taxon>Rhabditida</taxon>
        <taxon>Spirurina</taxon>
        <taxon>Ascaridomorpha</taxon>
        <taxon>Ascaridoidea</taxon>
        <taxon>Toxocaridae</taxon>
        <taxon>Toxocara</taxon>
    </lineage>
</organism>
<dbReference type="EMBL" id="UYWY01000808">
    <property type="protein sequence ID" value="VDM25659.1"/>
    <property type="molecule type" value="Genomic_DNA"/>
</dbReference>
<reference evidence="3" key="1">
    <citation type="submission" date="2016-06" db="UniProtKB">
        <authorList>
            <consortium name="WormBaseParasite"/>
        </authorList>
    </citation>
    <scope>IDENTIFICATION</scope>
</reference>
<dbReference type="WBParaSite" id="TCNE_0000119101-mRNA-1">
    <property type="protein sequence ID" value="TCNE_0000119101-mRNA-1"/>
    <property type="gene ID" value="TCNE_0000119101"/>
</dbReference>
<sequence>MKSDWNLATDFCPTHRNISSSDPARSSNRSMISSLRVISIGLVTSAENGFTENLNSGKLKGAKALFAFSINFRIHPLSITSSSSILGMPLLTIPVFPCL</sequence>
<accession>A0A183TY72</accession>
<protein>
    <submittedName>
        <fullName evidence="1 3">Uncharacterized protein</fullName>
    </submittedName>
</protein>